<gene>
    <name evidence="4" type="ORF">IEQ31_21810</name>
</gene>
<evidence type="ECO:0000256" key="1">
    <source>
        <dbReference type="ARBA" id="ARBA00001968"/>
    </source>
</evidence>
<reference evidence="4 5" key="1">
    <citation type="submission" date="2020-09" db="EMBL/GenBank/DDBJ databases">
        <title>Actinomycete isolated from the Camponotus japonicus Mayr.</title>
        <authorList>
            <person name="Gong X."/>
        </authorList>
    </citation>
    <scope>NUCLEOTIDE SEQUENCE [LARGE SCALE GENOMIC DNA]</scope>
    <source>
        <strain evidence="4 5">2C-HV3</strain>
    </source>
</reference>
<protein>
    <recommendedName>
        <fullName evidence="3">DDE Tnp4 domain-containing protein</fullName>
    </recommendedName>
</protein>
<organism evidence="4 5">
    <name type="scientific">Microbispora bryophytorum subsp. camponoti</name>
    <dbReference type="NCBI Taxonomy" id="1677852"/>
    <lineage>
        <taxon>Bacteria</taxon>
        <taxon>Bacillati</taxon>
        <taxon>Actinomycetota</taxon>
        <taxon>Actinomycetes</taxon>
        <taxon>Streptosporangiales</taxon>
        <taxon>Streptosporangiaceae</taxon>
        <taxon>Microbispora</taxon>
    </lineage>
</organism>
<sequence>MQVISAPDGWPLWVSEVRPGREHDMTCARRHGIITALAAIRTDLPALADLGYEGAADVVRVPLKKKRHQRQLSDDQHTYNRLLRGVGERANALLTVTFKALRRVSLDPWRIGKIIQAALVLLHHEHDWTMSPSHNVIFSY</sequence>
<proteinExistence type="predicted"/>
<name>A0ABR8LBB1_9ACTN</name>
<dbReference type="Pfam" id="PF13359">
    <property type="entry name" value="DDE_Tnp_4"/>
    <property type="match status" value="1"/>
</dbReference>
<keyword evidence="5" id="KW-1185">Reference proteome</keyword>
<dbReference type="EMBL" id="JACXRZ010000015">
    <property type="protein sequence ID" value="MBD3145808.1"/>
    <property type="molecule type" value="Genomic_DNA"/>
</dbReference>
<comment type="caution">
    <text evidence="4">The sequence shown here is derived from an EMBL/GenBank/DDBJ whole genome shotgun (WGS) entry which is preliminary data.</text>
</comment>
<evidence type="ECO:0000313" key="4">
    <source>
        <dbReference type="EMBL" id="MBD3145808.1"/>
    </source>
</evidence>
<keyword evidence="2" id="KW-0479">Metal-binding</keyword>
<feature type="domain" description="DDE Tnp4" evidence="3">
    <location>
        <begin position="1"/>
        <end position="121"/>
    </location>
</feature>
<evidence type="ECO:0000259" key="3">
    <source>
        <dbReference type="Pfam" id="PF13359"/>
    </source>
</evidence>
<dbReference type="InterPro" id="IPR027806">
    <property type="entry name" value="HARBI1_dom"/>
</dbReference>
<evidence type="ECO:0000313" key="5">
    <source>
        <dbReference type="Proteomes" id="UP000653231"/>
    </source>
</evidence>
<evidence type="ECO:0000256" key="2">
    <source>
        <dbReference type="ARBA" id="ARBA00022723"/>
    </source>
</evidence>
<comment type="cofactor">
    <cofactor evidence="1">
        <name>a divalent metal cation</name>
        <dbReference type="ChEBI" id="CHEBI:60240"/>
    </cofactor>
</comment>
<dbReference type="Proteomes" id="UP000653231">
    <property type="component" value="Unassembled WGS sequence"/>
</dbReference>
<accession>A0ABR8LBB1</accession>